<evidence type="ECO:0000256" key="2">
    <source>
        <dbReference type="ARBA" id="ARBA00022679"/>
    </source>
</evidence>
<reference evidence="6 7" key="1">
    <citation type="submission" date="2021-03" db="EMBL/GenBank/DDBJ databases">
        <title>Sequencing the genomes of 1000 actinobacteria strains.</title>
        <authorList>
            <person name="Klenk H.-P."/>
        </authorList>
    </citation>
    <scope>NUCLEOTIDE SEQUENCE [LARGE SCALE GENOMIC DNA]</scope>
    <source>
        <strain evidence="6 7">DSM 44580</strain>
    </source>
</reference>
<protein>
    <submittedName>
        <fullName evidence="6">SAM-dependent methyltransferase</fullName>
    </submittedName>
</protein>
<evidence type="ECO:0000256" key="3">
    <source>
        <dbReference type="ARBA" id="ARBA00022691"/>
    </source>
</evidence>
<proteinExistence type="predicted"/>
<dbReference type="InterPro" id="IPR029063">
    <property type="entry name" value="SAM-dependent_MTases_sf"/>
</dbReference>
<dbReference type="GO" id="GO:0008168">
    <property type="term" value="F:methyltransferase activity"/>
    <property type="evidence" value="ECO:0007669"/>
    <property type="project" value="UniProtKB-KW"/>
</dbReference>
<dbReference type="PROSITE" id="PS51683">
    <property type="entry name" value="SAM_OMT_II"/>
    <property type="match status" value="1"/>
</dbReference>
<dbReference type="PANTHER" id="PTHR43712:SF2">
    <property type="entry name" value="O-METHYLTRANSFERASE CICE"/>
    <property type="match status" value="1"/>
</dbReference>
<feature type="domain" description="O-methyltransferase dimerisation" evidence="5">
    <location>
        <begin position="10"/>
        <end position="81"/>
    </location>
</feature>
<dbReference type="SUPFAM" id="SSF53335">
    <property type="entry name" value="S-adenosyl-L-methionine-dependent methyltransferases"/>
    <property type="match status" value="1"/>
</dbReference>
<keyword evidence="2" id="KW-0808">Transferase</keyword>
<dbReference type="CDD" id="cd02440">
    <property type="entry name" value="AdoMet_MTases"/>
    <property type="match status" value="1"/>
</dbReference>
<evidence type="ECO:0000259" key="4">
    <source>
        <dbReference type="Pfam" id="PF00891"/>
    </source>
</evidence>
<evidence type="ECO:0000256" key="1">
    <source>
        <dbReference type="ARBA" id="ARBA00022603"/>
    </source>
</evidence>
<gene>
    <name evidence="6" type="ORF">JOF53_001079</name>
</gene>
<keyword evidence="7" id="KW-1185">Reference proteome</keyword>
<dbReference type="PANTHER" id="PTHR43712">
    <property type="entry name" value="PUTATIVE (AFU_ORTHOLOGUE AFUA_4G14580)-RELATED"/>
    <property type="match status" value="1"/>
</dbReference>
<dbReference type="Pfam" id="PF08100">
    <property type="entry name" value="Dimerisation"/>
    <property type="match status" value="1"/>
</dbReference>
<dbReference type="InterPro" id="IPR016461">
    <property type="entry name" value="COMT-like"/>
</dbReference>
<keyword evidence="3" id="KW-0949">S-adenosyl-L-methionine</keyword>
<organism evidence="6 7">
    <name type="scientific">Crossiella equi</name>
    <dbReference type="NCBI Taxonomy" id="130796"/>
    <lineage>
        <taxon>Bacteria</taxon>
        <taxon>Bacillati</taxon>
        <taxon>Actinomycetota</taxon>
        <taxon>Actinomycetes</taxon>
        <taxon>Pseudonocardiales</taxon>
        <taxon>Pseudonocardiaceae</taxon>
        <taxon>Crossiella</taxon>
    </lineage>
</organism>
<comment type="caution">
    <text evidence="6">The sequence shown here is derived from an EMBL/GenBank/DDBJ whole genome shotgun (WGS) entry which is preliminary data.</text>
</comment>
<feature type="domain" description="O-methyltransferase C-terminal" evidence="4">
    <location>
        <begin position="112"/>
        <end position="314"/>
    </location>
</feature>
<accession>A0ABS5A6I9</accession>
<dbReference type="Gene3D" id="3.40.50.150">
    <property type="entry name" value="Vaccinia Virus protein VP39"/>
    <property type="match status" value="1"/>
</dbReference>
<dbReference type="InterPro" id="IPR036390">
    <property type="entry name" value="WH_DNA-bd_sf"/>
</dbReference>
<keyword evidence="1 6" id="KW-0489">Methyltransferase</keyword>
<dbReference type="Gene3D" id="1.10.10.10">
    <property type="entry name" value="Winged helix-like DNA-binding domain superfamily/Winged helix DNA-binding domain"/>
    <property type="match status" value="1"/>
</dbReference>
<dbReference type="Gene3D" id="1.10.287.1350">
    <property type="match status" value="1"/>
</dbReference>
<dbReference type="SUPFAM" id="SSF46785">
    <property type="entry name" value="Winged helix' DNA-binding domain"/>
    <property type="match status" value="1"/>
</dbReference>
<sequence>MSDLVRMASMLTPSTIRVAATLRLPDLVKSGVTTLTELADKSGTDAEALGRTMHYLVLIGLFTEPEPGTYAVTEVGEVLTEEHPAGMRRWLDLEQPGRRIEARMEPAMAGLLTSVRTGGPNYEDVYGKSFWQDLDEDAELAESFNGSLAVHVNGFAPEVARAYDWSSVKHVVDVGGGTGALVAELLRTHPDLRATLFELDTVIADAPPVLAQAGVADRCEVVGGSFFDPLPTGADLYLIANCVHNWNDKNGVKILRRMAEAAGPGGRVVLVERLLDEEREGLFAAYANLLMMVLLDGKERTENDFRKLGAEAGLRLDSAKQLEYPALALLEFTVTG</sequence>
<evidence type="ECO:0000313" key="6">
    <source>
        <dbReference type="EMBL" id="MBP2472207.1"/>
    </source>
</evidence>
<dbReference type="RefSeq" id="WP_143342750.1">
    <property type="nucleotide sequence ID" value="NZ_JAGIOO010000001.1"/>
</dbReference>
<dbReference type="EMBL" id="JAGIOO010000001">
    <property type="protein sequence ID" value="MBP2472207.1"/>
    <property type="molecule type" value="Genomic_DNA"/>
</dbReference>
<dbReference type="InterPro" id="IPR012967">
    <property type="entry name" value="COMT_dimerisation"/>
</dbReference>
<dbReference type="Proteomes" id="UP001519363">
    <property type="component" value="Unassembled WGS sequence"/>
</dbReference>
<evidence type="ECO:0000259" key="5">
    <source>
        <dbReference type="Pfam" id="PF08100"/>
    </source>
</evidence>
<name>A0ABS5A6I9_9PSEU</name>
<dbReference type="InterPro" id="IPR036388">
    <property type="entry name" value="WH-like_DNA-bd_sf"/>
</dbReference>
<dbReference type="Pfam" id="PF00891">
    <property type="entry name" value="Methyltransf_2"/>
    <property type="match status" value="1"/>
</dbReference>
<dbReference type="PIRSF" id="PIRSF005739">
    <property type="entry name" value="O-mtase"/>
    <property type="match status" value="1"/>
</dbReference>
<dbReference type="GO" id="GO:0032259">
    <property type="term" value="P:methylation"/>
    <property type="evidence" value="ECO:0007669"/>
    <property type="project" value="UniProtKB-KW"/>
</dbReference>
<evidence type="ECO:0000313" key="7">
    <source>
        <dbReference type="Proteomes" id="UP001519363"/>
    </source>
</evidence>
<dbReference type="InterPro" id="IPR001077">
    <property type="entry name" value="COMT_C"/>
</dbReference>